<evidence type="ECO:0000313" key="3">
    <source>
        <dbReference type="Proteomes" id="UP000054279"/>
    </source>
</evidence>
<protein>
    <recommendedName>
        <fullName evidence="4">BHLH domain-containing protein</fullName>
    </recommendedName>
</protein>
<evidence type="ECO:0000313" key="2">
    <source>
        <dbReference type="EMBL" id="KIJ26231.1"/>
    </source>
</evidence>
<feature type="region of interest" description="Disordered" evidence="1">
    <location>
        <begin position="40"/>
        <end position="64"/>
    </location>
</feature>
<keyword evidence="3" id="KW-1185">Reference proteome</keyword>
<dbReference type="SUPFAM" id="SSF47459">
    <property type="entry name" value="HLH, helix-loop-helix DNA-binding domain"/>
    <property type="match status" value="1"/>
</dbReference>
<dbReference type="OrthoDB" id="5778525at2759"/>
<sequence length="99" mass="10668">KPLLSSPQKRLNHILSEQKRRNAICDGYVTLTTMLAPAGAPIGSGIPTRGRPKGSGRQGNGGAKVKSGVLFRAVEYCRWLEEGVEALRVEVERVEILAG</sequence>
<dbReference type="InterPro" id="IPR036638">
    <property type="entry name" value="HLH_DNA-bd_sf"/>
</dbReference>
<dbReference type="GO" id="GO:0046983">
    <property type="term" value="F:protein dimerization activity"/>
    <property type="evidence" value="ECO:0007669"/>
    <property type="project" value="InterPro"/>
</dbReference>
<dbReference type="HOGENOM" id="CLU_164206_0_0_1"/>
<evidence type="ECO:0000256" key="1">
    <source>
        <dbReference type="SAM" id="MobiDB-lite"/>
    </source>
</evidence>
<gene>
    <name evidence="2" type="ORF">M422DRAFT_91001</name>
</gene>
<accession>A0A0C9UL77</accession>
<dbReference type="EMBL" id="KN837378">
    <property type="protein sequence ID" value="KIJ26231.1"/>
    <property type="molecule type" value="Genomic_DNA"/>
</dbReference>
<reference evidence="2 3" key="1">
    <citation type="submission" date="2014-06" db="EMBL/GenBank/DDBJ databases">
        <title>Evolutionary Origins and Diversification of the Mycorrhizal Mutualists.</title>
        <authorList>
            <consortium name="DOE Joint Genome Institute"/>
            <consortium name="Mycorrhizal Genomics Consortium"/>
            <person name="Kohler A."/>
            <person name="Kuo A."/>
            <person name="Nagy L.G."/>
            <person name="Floudas D."/>
            <person name="Copeland A."/>
            <person name="Barry K.W."/>
            <person name="Cichocki N."/>
            <person name="Veneault-Fourrey C."/>
            <person name="LaButti K."/>
            <person name="Lindquist E.A."/>
            <person name="Lipzen A."/>
            <person name="Lundell T."/>
            <person name="Morin E."/>
            <person name="Murat C."/>
            <person name="Riley R."/>
            <person name="Ohm R."/>
            <person name="Sun H."/>
            <person name="Tunlid A."/>
            <person name="Henrissat B."/>
            <person name="Grigoriev I.V."/>
            <person name="Hibbett D.S."/>
            <person name="Martin F."/>
        </authorList>
    </citation>
    <scope>NUCLEOTIDE SEQUENCE [LARGE SCALE GENOMIC DNA]</scope>
    <source>
        <strain evidence="2 3">SS14</strain>
    </source>
</reference>
<evidence type="ECO:0008006" key="4">
    <source>
        <dbReference type="Google" id="ProtNLM"/>
    </source>
</evidence>
<name>A0A0C9UL77_SPHS4</name>
<dbReference type="Proteomes" id="UP000054279">
    <property type="component" value="Unassembled WGS sequence"/>
</dbReference>
<dbReference type="Gene3D" id="4.10.280.10">
    <property type="entry name" value="Helix-loop-helix DNA-binding domain"/>
    <property type="match status" value="1"/>
</dbReference>
<proteinExistence type="predicted"/>
<organism evidence="2 3">
    <name type="scientific">Sphaerobolus stellatus (strain SS14)</name>
    <dbReference type="NCBI Taxonomy" id="990650"/>
    <lineage>
        <taxon>Eukaryota</taxon>
        <taxon>Fungi</taxon>
        <taxon>Dikarya</taxon>
        <taxon>Basidiomycota</taxon>
        <taxon>Agaricomycotina</taxon>
        <taxon>Agaricomycetes</taxon>
        <taxon>Phallomycetidae</taxon>
        <taxon>Geastrales</taxon>
        <taxon>Sphaerobolaceae</taxon>
        <taxon>Sphaerobolus</taxon>
    </lineage>
</organism>
<feature type="non-terminal residue" evidence="2">
    <location>
        <position position="99"/>
    </location>
</feature>
<dbReference type="AlphaFoldDB" id="A0A0C9UL77"/>
<feature type="non-terminal residue" evidence="2">
    <location>
        <position position="1"/>
    </location>
</feature>